<dbReference type="EMBL" id="JAQQWE010000004">
    <property type="protein sequence ID" value="KAK7956129.1"/>
    <property type="molecule type" value="Genomic_DNA"/>
</dbReference>
<evidence type="ECO:0000256" key="1">
    <source>
        <dbReference type="ARBA" id="ARBA00000900"/>
    </source>
</evidence>
<dbReference type="RefSeq" id="XP_066701435.1">
    <property type="nucleotide sequence ID" value="XM_066841573.1"/>
</dbReference>
<dbReference type="InterPro" id="IPR011513">
    <property type="entry name" value="Nse1"/>
</dbReference>
<feature type="region of interest" description="Disordered" evidence="16">
    <location>
        <begin position="292"/>
        <end position="337"/>
    </location>
</feature>
<keyword evidence="8 15" id="KW-0227">DNA damage</keyword>
<keyword evidence="6 15" id="KW-0808">Transferase</keyword>
<evidence type="ECO:0000256" key="6">
    <source>
        <dbReference type="ARBA" id="ARBA00022679"/>
    </source>
</evidence>
<keyword evidence="19" id="KW-1185">Reference proteome</keyword>
<keyword evidence="12 15" id="KW-0233">DNA recombination</keyword>
<evidence type="ECO:0000256" key="4">
    <source>
        <dbReference type="ARBA" id="ARBA00012483"/>
    </source>
</evidence>
<evidence type="ECO:0000256" key="13">
    <source>
        <dbReference type="ARBA" id="ARBA00023204"/>
    </source>
</evidence>
<dbReference type="Pfam" id="PF07574">
    <property type="entry name" value="SMC_Nse1"/>
    <property type="match status" value="1"/>
</dbReference>
<keyword evidence="14 15" id="KW-0539">Nucleus</keyword>
<dbReference type="Proteomes" id="UP001391051">
    <property type="component" value="Unassembled WGS sequence"/>
</dbReference>
<sequence length="337" mass="38388">MEGDGEYNDGHRAFVQAFMARGTMTLQEAKPVLASILTVQEGEPVDAVQITQEIFDSYLSAAQEALSRLDYDIKNTMHQVTKKRVWAIVNTTSDAMTQLATVHSAEEIAFVKRVLDAMFDKYNSPRLEAMFLDSMQYHKCCRAPAAAPAAEAMDDEGEENQPQQSQQLRGLKSSEAEAMMQSMVNQGWFERSAKGFFSLSPRALMELRSWLTDTYNDPDAEPGEWQRIKFCEACKDIVTVGQRCAERDCNVRLHDHCEEAFWRTKREKKCPKCATPWDGKHFVGERAVTETEAYRRSKGHRGSRAGRSSGLMEQIMAPDEEEEEEEEQEEQEQLEDE</sequence>
<proteinExistence type="inferred from homology"/>
<dbReference type="Gene3D" id="3.90.1150.220">
    <property type="match status" value="1"/>
</dbReference>
<organism evidence="18 19">
    <name type="scientific">Apiospora aurea</name>
    <dbReference type="NCBI Taxonomy" id="335848"/>
    <lineage>
        <taxon>Eukaryota</taxon>
        <taxon>Fungi</taxon>
        <taxon>Dikarya</taxon>
        <taxon>Ascomycota</taxon>
        <taxon>Pezizomycotina</taxon>
        <taxon>Sordariomycetes</taxon>
        <taxon>Xylariomycetidae</taxon>
        <taxon>Amphisphaeriales</taxon>
        <taxon>Apiosporaceae</taxon>
        <taxon>Apiospora</taxon>
    </lineage>
</organism>
<keyword evidence="9 15" id="KW-0863">Zinc-finger</keyword>
<comment type="function">
    <text evidence="15">Acts in a DNA repair pathway for removal of UV-induced DNA damage that is distinct from classical nucleotide excision repair and in repair of ionizing radiation damage. Functions in homologous recombination repair of DNA double strand breaks and in recovery of stalled replication forks.</text>
</comment>
<evidence type="ECO:0000256" key="8">
    <source>
        <dbReference type="ARBA" id="ARBA00022763"/>
    </source>
</evidence>
<feature type="domain" description="Non-structural maintenance of chromosomes element 1 RING C4HC3-type" evidence="17">
    <location>
        <begin position="231"/>
        <end position="273"/>
    </location>
</feature>
<evidence type="ECO:0000313" key="19">
    <source>
        <dbReference type="Proteomes" id="UP001391051"/>
    </source>
</evidence>
<dbReference type="EC" id="2.3.2.27" evidence="4 15"/>
<dbReference type="CDD" id="cd16493">
    <property type="entry name" value="RING-CH-C4HC3_NSE1"/>
    <property type="match status" value="1"/>
</dbReference>
<feature type="compositionally biased region" description="Acidic residues" evidence="16">
    <location>
        <begin position="318"/>
        <end position="337"/>
    </location>
</feature>
<dbReference type="InterPro" id="IPR014857">
    <property type="entry name" value="Nse1_RING_C4HC3-type"/>
</dbReference>
<evidence type="ECO:0000256" key="10">
    <source>
        <dbReference type="ARBA" id="ARBA00022786"/>
    </source>
</evidence>
<dbReference type="InterPro" id="IPR036388">
    <property type="entry name" value="WH-like_DNA-bd_sf"/>
</dbReference>
<keyword evidence="13 15" id="KW-0234">DNA repair</keyword>
<comment type="similarity">
    <text evidence="3 15">Belongs to the NSE1 family.</text>
</comment>
<dbReference type="Gene3D" id="3.30.40.10">
    <property type="entry name" value="Zinc/RING finger domain, C3HC4 (zinc finger)"/>
    <property type="match status" value="1"/>
</dbReference>
<dbReference type="GeneID" id="92074635"/>
<evidence type="ECO:0000256" key="11">
    <source>
        <dbReference type="ARBA" id="ARBA00022833"/>
    </source>
</evidence>
<evidence type="ECO:0000256" key="16">
    <source>
        <dbReference type="SAM" id="MobiDB-lite"/>
    </source>
</evidence>
<keyword evidence="11 15" id="KW-0862">Zinc</keyword>
<dbReference type="PANTHER" id="PTHR20973">
    <property type="entry name" value="NON-SMC ELEMENT 1-RELATED"/>
    <property type="match status" value="1"/>
</dbReference>
<evidence type="ECO:0000256" key="2">
    <source>
        <dbReference type="ARBA" id="ARBA00004123"/>
    </source>
</evidence>
<evidence type="ECO:0000256" key="3">
    <source>
        <dbReference type="ARBA" id="ARBA00010258"/>
    </source>
</evidence>
<dbReference type="Pfam" id="PF08746">
    <property type="entry name" value="zf-RING-like"/>
    <property type="match status" value="1"/>
</dbReference>
<keyword evidence="7 15" id="KW-0479">Metal-binding</keyword>
<protein>
    <recommendedName>
        <fullName evidence="5 15">Non-structural maintenance of chromosomes element 1 homolog</fullName>
        <ecNumber evidence="4 15">2.3.2.27</ecNumber>
    </recommendedName>
</protein>
<dbReference type="Gene3D" id="1.10.10.10">
    <property type="entry name" value="Winged helix-like DNA-binding domain superfamily/Winged helix DNA-binding domain"/>
    <property type="match status" value="1"/>
</dbReference>
<evidence type="ECO:0000259" key="17">
    <source>
        <dbReference type="Pfam" id="PF08746"/>
    </source>
</evidence>
<evidence type="ECO:0000256" key="7">
    <source>
        <dbReference type="ARBA" id="ARBA00022723"/>
    </source>
</evidence>
<accession>A0ABR1QHQ8</accession>
<comment type="catalytic activity">
    <reaction evidence="1 15">
        <text>S-ubiquitinyl-[E2 ubiquitin-conjugating enzyme]-L-cysteine + [acceptor protein]-L-lysine = [E2 ubiquitin-conjugating enzyme]-L-cysteine + N(6)-ubiquitinyl-[acceptor protein]-L-lysine.</text>
        <dbReference type="EC" id="2.3.2.27"/>
    </reaction>
</comment>
<evidence type="ECO:0000313" key="18">
    <source>
        <dbReference type="EMBL" id="KAK7956129.1"/>
    </source>
</evidence>
<keyword evidence="10 15" id="KW-0833">Ubl conjugation pathway</keyword>
<evidence type="ECO:0000256" key="9">
    <source>
        <dbReference type="ARBA" id="ARBA00022771"/>
    </source>
</evidence>
<comment type="subunit">
    <text evidence="15">Component of the Smc5-Smc6 complex.</text>
</comment>
<feature type="region of interest" description="Disordered" evidence="16">
    <location>
        <begin position="148"/>
        <end position="173"/>
    </location>
</feature>
<gene>
    <name evidence="18" type="ORF">PG986_005351</name>
</gene>
<name>A0ABR1QHQ8_9PEZI</name>
<evidence type="ECO:0000256" key="5">
    <source>
        <dbReference type="ARBA" id="ARBA00019422"/>
    </source>
</evidence>
<comment type="caution">
    <text evidence="18">The sequence shown here is derived from an EMBL/GenBank/DDBJ whole genome shotgun (WGS) entry which is preliminary data.</text>
</comment>
<evidence type="ECO:0000256" key="12">
    <source>
        <dbReference type="ARBA" id="ARBA00023172"/>
    </source>
</evidence>
<dbReference type="PANTHER" id="PTHR20973:SF0">
    <property type="entry name" value="NON-STRUCTURAL MAINTENANCE OF CHROMOSOMES ELEMENT 1 HOMOLOG"/>
    <property type="match status" value="1"/>
</dbReference>
<comment type="subcellular location">
    <subcellularLocation>
        <location evidence="2 15">Nucleus</location>
    </subcellularLocation>
</comment>
<evidence type="ECO:0000256" key="15">
    <source>
        <dbReference type="RuleBase" id="RU368018"/>
    </source>
</evidence>
<evidence type="ECO:0000256" key="14">
    <source>
        <dbReference type="ARBA" id="ARBA00023242"/>
    </source>
</evidence>
<reference evidence="18 19" key="1">
    <citation type="submission" date="2023-01" db="EMBL/GenBank/DDBJ databases">
        <title>Analysis of 21 Apiospora genomes using comparative genomics revels a genus with tremendous synthesis potential of carbohydrate active enzymes and secondary metabolites.</title>
        <authorList>
            <person name="Sorensen T."/>
        </authorList>
    </citation>
    <scope>NUCLEOTIDE SEQUENCE [LARGE SCALE GENOMIC DNA]</scope>
    <source>
        <strain evidence="18 19">CBS 24483</strain>
    </source>
</reference>
<dbReference type="InterPro" id="IPR013083">
    <property type="entry name" value="Znf_RING/FYVE/PHD"/>
</dbReference>